<keyword evidence="2" id="KW-1185">Reference proteome</keyword>
<protein>
    <submittedName>
        <fullName evidence="1">Uncharacterized protein</fullName>
    </submittedName>
</protein>
<sequence length="49" mass="5611">MHNVIQRGNNWENVFAEPEKLGYFIELLRKSVAIDDICKIDMGAGVFTK</sequence>
<organism evidence="1 2">
    <name type="scientific">Desulfocucumis palustris</name>
    <dbReference type="NCBI Taxonomy" id="1898651"/>
    <lineage>
        <taxon>Bacteria</taxon>
        <taxon>Bacillati</taxon>
        <taxon>Bacillota</taxon>
        <taxon>Clostridia</taxon>
        <taxon>Eubacteriales</taxon>
        <taxon>Desulfocucumaceae</taxon>
        <taxon>Desulfocucumis</taxon>
    </lineage>
</organism>
<dbReference type="AlphaFoldDB" id="A0A2L2XG02"/>
<evidence type="ECO:0000313" key="2">
    <source>
        <dbReference type="Proteomes" id="UP000239549"/>
    </source>
</evidence>
<accession>A0A2L2XG02</accession>
<gene>
    <name evidence="1" type="ORF">DCCM_4203</name>
</gene>
<comment type="caution">
    <text evidence="1">The sequence shown here is derived from an EMBL/GenBank/DDBJ whole genome shotgun (WGS) entry which is preliminary data.</text>
</comment>
<evidence type="ECO:0000313" key="1">
    <source>
        <dbReference type="EMBL" id="GBF35080.1"/>
    </source>
</evidence>
<reference evidence="2" key="1">
    <citation type="submission" date="2018-02" db="EMBL/GenBank/DDBJ databases">
        <title>Genome sequence of Desulfocucumis palustris strain NAW-5.</title>
        <authorList>
            <person name="Watanabe M."/>
            <person name="Kojima H."/>
            <person name="Fukui M."/>
        </authorList>
    </citation>
    <scope>NUCLEOTIDE SEQUENCE [LARGE SCALE GENOMIC DNA]</scope>
    <source>
        <strain evidence="2">NAW-5</strain>
    </source>
</reference>
<name>A0A2L2XG02_9FIRM</name>
<dbReference type="Proteomes" id="UP000239549">
    <property type="component" value="Unassembled WGS sequence"/>
</dbReference>
<dbReference type="EMBL" id="BFAV01000157">
    <property type="protein sequence ID" value="GBF35080.1"/>
    <property type="molecule type" value="Genomic_DNA"/>
</dbReference>
<proteinExistence type="predicted"/>